<proteinExistence type="predicted"/>
<protein>
    <submittedName>
        <fullName evidence="3">Uncharacterized protein</fullName>
    </submittedName>
</protein>
<evidence type="ECO:0000313" key="3">
    <source>
        <dbReference type="EMBL" id="BBX55441.1"/>
    </source>
</evidence>
<keyword evidence="2" id="KW-0812">Transmembrane</keyword>
<dbReference type="KEGG" id="msho:MSHO_07860"/>
<evidence type="ECO:0000313" key="4">
    <source>
        <dbReference type="Proteomes" id="UP000467164"/>
    </source>
</evidence>
<accession>A0A7I7L5T1</accession>
<keyword evidence="2" id="KW-1133">Transmembrane helix</keyword>
<dbReference type="EMBL" id="AP022572">
    <property type="protein sequence ID" value="BBX55441.1"/>
    <property type="molecule type" value="Genomic_DNA"/>
</dbReference>
<name>A0A7I7L5T1_9MYCO</name>
<keyword evidence="4" id="KW-1185">Reference proteome</keyword>
<sequence>MTEIVAAVGCFMLMALFIAATLWYFKRIRDGRADPVINPSWPTMMRPTSPPPPLHDPDTD</sequence>
<dbReference type="Proteomes" id="UP000467164">
    <property type="component" value="Chromosome"/>
</dbReference>
<dbReference type="AlphaFoldDB" id="A0A7I7L5T1"/>
<organism evidence="3 4">
    <name type="scientific">Mycobacterium shottsii</name>
    <dbReference type="NCBI Taxonomy" id="133549"/>
    <lineage>
        <taxon>Bacteria</taxon>
        <taxon>Bacillati</taxon>
        <taxon>Actinomycetota</taxon>
        <taxon>Actinomycetes</taxon>
        <taxon>Mycobacteriales</taxon>
        <taxon>Mycobacteriaceae</taxon>
        <taxon>Mycobacterium</taxon>
        <taxon>Mycobacterium ulcerans group</taxon>
    </lineage>
</organism>
<keyword evidence="2" id="KW-0472">Membrane</keyword>
<feature type="transmembrane region" description="Helical" evidence="2">
    <location>
        <begin position="6"/>
        <end position="25"/>
    </location>
</feature>
<gene>
    <name evidence="3" type="ORF">MSHO_07860</name>
</gene>
<reference evidence="3 4" key="1">
    <citation type="journal article" date="2019" name="Emerg. Microbes Infect.">
        <title>Comprehensive subspecies identification of 175 nontuberculous mycobacteria species based on 7547 genomic profiles.</title>
        <authorList>
            <person name="Matsumoto Y."/>
            <person name="Kinjo T."/>
            <person name="Motooka D."/>
            <person name="Nabeya D."/>
            <person name="Jung N."/>
            <person name="Uechi K."/>
            <person name="Horii T."/>
            <person name="Iida T."/>
            <person name="Fujita J."/>
            <person name="Nakamura S."/>
        </authorList>
    </citation>
    <scope>NUCLEOTIDE SEQUENCE [LARGE SCALE GENOMIC DNA]</scope>
    <source>
        <strain evidence="3 4">JCM 12657</strain>
    </source>
</reference>
<feature type="region of interest" description="Disordered" evidence="1">
    <location>
        <begin position="39"/>
        <end position="60"/>
    </location>
</feature>
<evidence type="ECO:0000256" key="1">
    <source>
        <dbReference type="SAM" id="MobiDB-lite"/>
    </source>
</evidence>
<evidence type="ECO:0000256" key="2">
    <source>
        <dbReference type="SAM" id="Phobius"/>
    </source>
</evidence>